<organism evidence="2 3">
    <name type="scientific">Laspinema olomoucense D3b</name>
    <dbReference type="NCBI Taxonomy" id="2953688"/>
    <lineage>
        <taxon>Bacteria</taxon>
        <taxon>Bacillati</taxon>
        <taxon>Cyanobacteriota</taxon>
        <taxon>Cyanophyceae</taxon>
        <taxon>Oscillatoriophycideae</taxon>
        <taxon>Oscillatoriales</taxon>
        <taxon>Laspinemataceae</taxon>
        <taxon>Laspinema</taxon>
        <taxon>Laspinema olomoucense</taxon>
    </lineage>
</organism>
<dbReference type="SUPFAM" id="SSF55729">
    <property type="entry name" value="Acyl-CoA N-acyltransferases (Nat)"/>
    <property type="match status" value="1"/>
</dbReference>
<dbReference type="Pfam" id="PF00583">
    <property type="entry name" value="Acetyltransf_1"/>
    <property type="match status" value="1"/>
</dbReference>
<reference evidence="2 3" key="1">
    <citation type="journal article" date="2022" name="Front. Microbiol.">
        <title>High genomic differentiation and limited gene flow indicate recent cryptic speciation within the genus Laspinema (cyanobacteria).</title>
        <authorList>
            <person name="Stanojkovic A."/>
            <person name="Skoupy S."/>
            <person name="Skaloud P."/>
            <person name="Dvorak P."/>
        </authorList>
    </citation>
    <scope>NUCLEOTIDE SEQUENCE [LARGE SCALE GENOMIC DNA]</scope>
    <source>
        <strain evidence="2 3">D3b</strain>
    </source>
</reference>
<name>A0ABT2N6Y2_9CYAN</name>
<proteinExistence type="predicted"/>
<evidence type="ECO:0000313" key="2">
    <source>
        <dbReference type="EMBL" id="MCT7978432.1"/>
    </source>
</evidence>
<gene>
    <name evidence="2" type="ORF">NG792_12005</name>
</gene>
<accession>A0ABT2N6Y2</accession>
<evidence type="ECO:0000313" key="3">
    <source>
        <dbReference type="Proteomes" id="UP001525961"/>
    </source>
</evidence>
<dbReference type="PROSITE" id="PS51186">
    <property type="entry name" value="GNAT"/>
    <property type="match status" value="1"/>
</dbReference>
<keyword evidence="3" id="KW-1185">Reference proteome</keyword>
<dbReference type="Gene3D" id="3.40.630.30">
    <property type="match status" value="1"/>
</dbReference>
<evidence type="ECO:0000259" key="1">
    <source>
        <dbReference type="PROSITE" id="PS51186"/>
    </source>
</evidence>
<feature type="domain" description="N-acetyltransferase" evidence="1">
    <location>
        <begin position="23"/>
        <end position="162"/>
    </location>
</feature>
<protein>
    <submittedName>
        <fullName evidence="2">GNAT family N-acetyltransferase</fullName>
    </submittedName>
</protein>
<sequence>MSIIPNPTGKRVGPEIQTKRLTDGDRELARGLFTLMAEVFAEAYEPLSNDYLNCLLNREDFWAIAAFVGDDIVGGITAHTLPLTTSESSEVFIYDIAVRRDYQRQGIGRHLLTALCEAVADVGILEVFVGADNEDIHALDFYQALGGVPSPVTIFTFSGDEA</sequence>
<comment type="caution">
    <text evidence="2">The sequence shown here is derived from an EMBL/GenBank/DDBJ whole genome shotgun (WGS) entry which is preliminary data.</text>
</comment>
<dbReference type="Proteomes" id="UP001525961">
    <property type="component" value="Unassembled WGS sequence"/>
</dbReference>
<dbReference type="RefSeq" id="WP_261235592.1">
    <property type="nucleotide sequence ID" value="NZ_JAMXFA010000014.1"/>
</dbReference>
<dbReference type="InterPro" id="IPR016181">
    <property type="entry name" value="Acyl_CoA_acyltransferase"/>
</dbReference>
<dbReference type="InterPro" id="IPR000182">
    <property type="entry name" value="GNAT_dom"/>
</dbReference>
<dbReference type="EMBL" id="JAMXFA010000014">
    <property type="protein sequence ID" value="MCT7978432.1"/>
    <property type="molecule type" value="Genomic_DNA"/>
</dbReference>
<dbReference type="CDD" id="cd04301">
    <property type="entry name" value="NAT_SF"/>
    <property type="match status" value="1"/>
</dbReference>